<keyword evidence="6" id="KW-0418">Kinase</keyword>
<dbReference type="SMART" id="SM00387">
    <property type="entry name" value="HATPase_c"/>
    <property type="match status" value="1"/>
</dbReference>
<evidence type="ECO:0000259" key="10">
    <source>
        <dbReference type="SMART" id="SM00387"/>
    </source>
</evidence>
<evidence type="ECO:0000256" key="1">
    <source>
        <dbReference type="ARBA" id="ARBA00000085"/>
    </source>
</evidence>
<sequence length="536" mass="58291">MRLALGVFIGAVIAVGLFVTVDLVLSHRRAVTQAEELALIQVQLVEQTLTNHLAEVRRGLAGAAREADLLAGAGSGIDDEVAAGRLLAEYFLFLEAVANAGFYDSRGDLLAVLRRSEPQMPRECYLCPAFGNSHHFPGTDTPGEGLLWFAHRSHEGSRLKAVVEESYLTRTLQMILGSTMGGVLFSREGDVVARWGDPRGHAAALRADQSQGIDQALFSGRREGSLVAVTRARSLPLDVAVVLPPEFFLGQWRSRVIVLLLVSAISLAVLGWFLRAVHRRAAQIWEARGARALARERELQLRETHHRVKNHLAVIDSIISLQVTRSSDSAIRQLLQDLRGRVAAISLIHSSLYQAEDLGRVVFPDYCNALVRSIRQACGAPGEAADIRLEVEDIPLPLETVKPLGLIIQELVMNAFKYAGDSPGLVVHLRFGRDGSASGAPSEPADPPEPADSPEPIDPAHRITREKGKNQEDQAGQPRLHLVISDNGPGFPDDFDPSGGASLGMLLVEALVDDLEGEMIRWNHEGAHIKIVFSLP</sequence>
<keyword evidence="7" id="KW-0067">ATP-binding</keyword>
<dbReference type="Proteomes" id="UP000237350">
    <property type="component" value="Unassembled WGS sequence"/>
</dbReference>
<comment type="caution">
    <text evidence="12">The sequence shown here is derived from an EMBL/GenBank/DDBJ whole genome shotgun (WGS) entry which is preliminary data.</text>
</comment>
<dbReference type="Gene3D" id="3.30.565.10">
    <property type="entry name" value="Histidine kinase-like ATPase, C-terminal domain"/>
    <property type="match status" value="1"/>
</dbReference>
<dbReference type="PANTHER" id="PTHR41523">
    <property type="entry name" value="TWO-COMPONENT SYSTEM SENSOR PROTEIN"/>
    <property type="match status" value="1"/>
</dbReference>
<organism evidence="12 13">
    <name type="scientific">Alkalispirochaeta sphaeroplastigenens</name>
    <dbReference type="NCBI Taxonomy" id="1187066"/>
    <lineage>
        <taxon>Bacteria</taxon>
        <taxon>Pseudomonadati</taxon>
        <taxon>Spirochaetota</taxon>
        <taxon>Spirochaetia</taxon>
        <taxon>Spirochaetales</taxon>
        <taxon>Spirochaetaceae</taxon>
        <taxon>Alkalispirochaeta</taxon>
    </lineage>
</organism>
<reference evidence="13" key="1">
    <citation type="submission" date="2015-12" db="EMBL/GenBank/DDBJ databases">
        <authorList>
            <person name="Lodha T.D."/>
            <person name="Chintalapati S."/>
            <person name="Chintalapati V.R."/>
            <person name="Sravanthi T."/>
        </authorList>
    </citation>
    <scope>NUCLEOTIDE SEQUENCE [LARGE SCALE GENOMIC DNA]</scope>
    <source>
        <strain evidence="13">JC133</strain>
    </source>
</reference>
<keyword evidence="3" id="KW-0597">Phosphoprotein</keyword>
<evidence type="ECO:0000256" key="6">
    <source>
        <dbReference type="ARBA" id="ARBA00022777"/>
    </source>
</evidence>
<evidence type="ECO:0000313" key="13">
    <source>
        <dbReference type="Proteomes" id="UP000237350"/>
    </source>
</evidence>
<evidence type="ECO:0000256" key="9">
    <source>
        <dbReference type="SAM" id="Phobius"/>
    </source>
</evidence>
<evidence type="ECO:0000256" key="4">
    <source>
        <dbReference type="ARBA" id="ARBA00022679"/>
    </source>
</evidence>
<dbReference type="InterPro" id="IPR036890">
    <property type="entry name" value="HATPase_C_sf"/>
</dbReference>
<dbReference type="GO" id="GO:0005524">
    <property type="term" value="F:ATP binding"/>
    <property type="evidence" value="ECO:0007669"/>
    <property type="project" value="UniProtKB-KW"/>
</dbReference>
<dbReference type="EC" id="2.7.13.3" evidence="2"/>
<gene>
    <name evidence="12" type="ORF">AU468_13685</name>
</gene>
<feature type="compositionally biased region" description="Pro residues" evidence="8">
    <location>
        <begin position="444"/>
        <end position="457"/>
    </location>
</feature>
<feature type="domain" description="Signal transduction histidine kinase HWE region" evidence="11">
    <location>
        <begin position="303"/>
        <end position="393"/>
    </location>
</feature>
<dbReference type="InterPro" id="IPR011102">
    <property type="entry name" value="Sig_transdc_His_kinase_HWE"/>
</dbReference>
<name>A0A2S4JFT3_9SPIO</name>
<dbReference type="InterPro" id="IPR003594">
    <property type="entry name" value="HATPase_dom"/>
</dbReference>
<evidence type="ECO:0000256" key="5">
    <source>
        <dbReference type="ARBA" id="ARBA00022741"/>
    </source>
</evidence>
<proteinExistence type="predicted"/>
<keyword evidence="4" id="KW-0808">Transferase</keyword>
<accession>A0A2S4JFT3</accession>
<feature type="transmembrane region" description="Helical" evidence="9">
    <location>
        <begin position="6"/>
        <end position="25"/>
    </location>
</feature>
<keyword evidence="13" id="KW-1185">Reference proteome</keyword>
<dbReference type="SUPFAM" id="SSF55874">
    <property type="entry name" value="ATPase domain of HSP90 chaperone/DNA topoisomerase II/histidine kinase"/>
    <property type="match status" value="1"/>
</dbReference>
<feature type="transmembrane region" description="Helical" evidence="9">
    <location>
        <begin position="256"/>
        <end position="274"/>
    </location>
</feature>
<dbReference type="InterPro" id="IPR011495">
    <property type="entry name" value="Sig_transdc_His_kin_sub2_dim/P"/>
</dbReference>
<comment type="catalytic activity">
    <reaction evidence="1">
        <text>ATP + protein L-histidine = ADP + protein N-phospho-L-histidine.</text>
        <dbReference type="EC" id="2.7.13.3"/>
    </reaction>
</comment>
<dbReference type="EMBL" id="LPWH01000123">
    <property type="protein sequence ID" value="POQ98401.1"/>
    <property type="molecule type" value="Genomic_DNA"/>
</dbReference>
<dbReference type="AlphaFoldDB" id="A0A2S4JFT3"/>
<keyword evidence="5" id="KW-0547">Nucleotide-binding</keyword>
<keyword evidence="9" id="KW-0472">Membrane</keyword>
<protein>
    <recommendedName>
        <fullName evidence="2">histidine kinase</fullName>
        <ecNumber evidence="2">2.7.13.3</ecNumber>
    </recommendedName>
</protein>
<dbReference type="Gene3D" id="3.30.450.20">
    <property type="entry name" value="PAS domain"/>
    <property type="match status" value="1"/>
</dbReference>
<evidence type="ECO:0000313" key="12">
    <source>
        <dbReference type="EMBL" id="POQ98401.1"/>
    </source>
</evidence>
<dbReference type="GO" id="GO:0004673">
    <property type="term" value="F:protein histidine kinase activity"/>
    <property type="evidence" value="ECO:0007669"/>
    <property type="project" value="UniProtKB-EC"/>
</dbReference>
<feature type="region of interest" description="Disordered" evidence="8">
    <location>
        <begin position="436"/>
        <end position="461"/>
    </location>
</feature>
<evidence type="ECO:0000256" key="7">
    <source>
        <dbReference type="ARBA" id="ARBA00022840"/>
    </source>
</evidence>
<feature type="domain" description="Histidine kinase/HSP90-like ATPase" evidence="10">
    <location>
        <begin position="399"/>
        <end position="536"/>
    </location>
</feature>
<keyword evidence="9" id="KW-1133">Transmembrane helix</keyword>
<dbReference type="SMART" id="SM00911">
    <property type="entry name" value="HWE_HK"/>
    <property type="match status" value="1"/>
</dbReference>
<keyword evidence="9" id="KW-0812">Transmembrane</keyword>
<evidence type="ECO:0000256" key="2">
    <source>
        <dbReference type="ARBA" id="ARBA00012438"/>
    </source>
</evidence>
<evidence type="ECO:0000256" key="8">
    <source>
        <dbReference type="SAM" id="MobiDB-lite"/>
    </source>
</evidence>
<dbReference type="PANTHER" id="PTHR41523:SF8">
    <property type="entry name" value="ETHYLENE RESPONSE SENSOR PROTEIN"/>
    <property type="match status" value="1"/>
</dbReference>
<evidence type="ECO:0000256" key="3">
    <source>
        <dbReference type="ARBA" id="ARBA00022553"/>
    </source>
</evidence>
<dbReference type="Pfam" id="PF07568">
    <property type="entry name" value="HisKA_2"/>
    <property type="match status" value="1"/>
</dbReference>
<evidence type="ECO:0000259" key="11">
    <source>
        <dbReference type="SMART" id="SM00911"/>
    </source>
</evidence>